<comment type="subcellular location">
    <subcellularLocation>
        <location evidence="1">Membrane</location>
        <topology evidence="1">Single-pass membrane protein</topology>
    </subcellularLocation>
</comment>
<feature type="disulfide bond" evidence="8">
    <location>
        <begin position="351"/>
        <end position="366"/>
    </location>
</feature>
<sequence>MYRGNTTNPESRLRGKFVKDFPPEPVLVPSSQVLFVVQKLTPVSDGTCRFQMTYSALSLLSMPAPVSSSDWMQGSAGVLSRIMYNCSSASVVIPQVLLCDMVQQCVAGEDEASCDYLKNGCDGWIGYRNDCYKIAFRNVNLSFPGSLLTGEYIFPAYAKYLCQSIFKANLGSFTDLESRELIVALTRRAGFTGVKLAIILQKAKTVNSKLSTLYRFMWQWGGRGSPIAYQQTHTQRTGVSVDCACLSIDEDGPIMHPYGCESQLEGYVCMKDKSHPRIPFNGLPGVVNLSPPTKVSFKFPTKVCGDGSHVHIFHPCPVYDDEDAFTGWSQNGFSLFRCVTLGQQVHFTLLCDGKPDCADQSDEARCSWARLPPIHKSFFTCRKFQLIAMDAVCNGIPECFDESDEENCFWCKEGMVRCPGRGCLPISFSGFLNDCRDIYSLEEQVVEPNTIWPPAVVELDGLGMSNITALAPGESCPESHFQCPNGYCIPTYLLNNSEQDCPQGEDEGIANHNLTCPGFYRCYGYNNCVHSKYICDGVPHCPNKDDELYCNLTCPPPCTCEGYAFKCSQMFSPLEYPQVRYLDLSGTPKPQLTNFRVMEYLFFLNLSRCALTSVLLQDLPRLQVLDLSFNDMKSLESFKLEALEGLRHLNISGNSFLSVIDTEFTAFIQTAGAQALRTLSLRSVGLRSVKDRSMGLLSKLTALDLRGNPLNDFKKGMLEGANRAARKQRRSQEKAIASRLLLVVFSNFCCSFPVSVMGLLASSGIAIEGVVNIWAAIFLLPFNAALDPFLYTLNIVLDRRQKQMVDRHVERVLNQLHLELSIWPSEKLDELFRECVRTLPPEKLELQKPLTTAEIRVHFKMKKRTNLFQKHLMFFENFRDS</sequence>
<protein>
    <recommendedName>
        <fullName evidence="11">C-type lectin domain-containing protein</fullName>
    </recommendedName>
</protein>
<dbReference type="Pfam" id="PF00057">
    <property type="entry name" value="Ldl_recept_a"/>
    <property type="match status" value="3"/>
</dbReference>
<dbReference type="GO" id="GO:0016192">
    <property type="term" value="P:vesicle-mediated transport"/>
    <property type="evidence" value="ECO:0007669"/>
    <property type="project" value="UniProtKB-ARBA"/>
</dbReference>
<evidence type="ECO:0000256" key="7">
    <source>
        <dbReference type="ARBA" id="ARBA00023157"/>
    </source>
</evidence>
<comment type="caution">
    <text evidence="9">The sequence shown here is derived from an EMBL/GenBank/DDBJ whole genome shotgun (WGS) entry which is preliminary data.</text>
</comment>
<dbReference type="GO" id="GO:0005886">
    <property type="term" value="C:plasma membrane"/>
    <property type="evidence" value="ECO:0007669"/>
    <property type="project" value="TreeGrafter"/>
</dbReference>
<dbReference type="PRINTS" id="PR00261">
    <property type="entry name" value="LDLRECEPTOR"/>
</dbReference>
<evidence type="ECO:0008006" key="11">
    <source>
        <dbReference type="Google" id="ProtNLM"/>
    </source>
</evidence>
<feature type="disulfide bond" evidence="8">
    <location>
        <begin position="476"/>
        <end position="488"/>
    </location>
</feature>
<dbReference type="PANTHER" id="PTHR24270:SF62">
    <property type="entry name" value="LOW-DENSITY LIPOPROTEIN RECEPTOR-RELATED PROTEIN 2"/>
    <property type="match status" value="1"/>
</dbReference>
<dbReference type="AlphaFoldDB" id="A0A2T7PV90"/>
<dbReference type="InterPro" id="IPR050685">
    <property type="entry name" value="LDLR"/>
</dbReference>
<evidence type="ECO:0000256" key="8">
    <source>
        <dbReference type="PROSITE-ProRule" id="PRU00124"/>
    </source>
</evidence>
<keyword evidence="3" id="KW-0812">Transmembrane</keyword>
<keyword evidence="5" id="KW-1133">Transmembrane helix</keyword>
<dbReference type="InterPro" id="IPR003591">
    <property type="entry name" value="Leu-rich_rpt_typical-subtyp"/>
</dbReference>
<dbReference type="SUPFAM" id="SSF57424">
    <property type="entry name" value="LDL receptor-like module"/>
    <property type="match status" value="4"/>
</dbReference>
<reference evidence="9 10" key="1">
    <citation type="submission" date="2018-04" db="EMBL/GenBank/DDBJ databases">
        <title>The genome of golden apple snail Pomacea canaliculata provides insight into stress tolerance and invasive adaptation.</title>
        <authorList>
            <person name="Liu C."/>
            <person name="Liu B."/>
            <person name="Ren Y."/>
            <person name="Zhang Y."/>
            <person name="Wang H."/>
            <person name="Li S."/>
            <person name="Jiang F."/>
            <person name="Yin L."/>
            <person name="Zhang G."/>
            <person name="Qian W."/>
            <person name="Fan W."/>
        </authorList>
    </citation>
    <scope>NUCLEOTIDE SEQUENCE [LARGE SCALE GENOMIC DNA]</scope>
    <source>
        <strain evidence="9">SZHN2017</strain>
        <tissue evidence="9">Muscle</tissue>
    </source>
</reference>
<dbReference type="SUPFAM" id="SSF52058">
    <property type="entry name" value="L domain-like"/>
    <property type="match status" value="1"/>
</dbReference>
<feature type="disulfide bond" evidence="8">
    <location>
        <begin position="516"/>
        <end position="528"/>
    </location>
</feature>
<evidence type="ECO:0000256" key="2">
    <source>
        <dbReference type="ARBA" id="ARBA00022614"/>
    </source>
</evidence>
<evidence type="ECO:0000256" key="1">
    <source>
        <dbReference type="ARBA" id="ARBA00004167"/>
    </source>
</evidence>
<dbReference type="PROSITE" id="PS50068">
    <property type="entry name" value="LDLRA_2"/>
    <property type="match status" value="4"/>
</dbReference>
<proteinExistence type="predicted"/>
<feature type="disulfide bond" evidence="8">
    <location>
        <begin position="381"/>
        <end position="399"/>
    </location>
</feature>
<evidence type="ECO:0000256" key="3">
    <source>
        <dbReference type="ARBA" id="ARBA00022692"/>
    </source>
</evidence>
<dbReference type="Gene3D" id="3.80.10.10">
    <property type="entry name" value="Ribonuclease Inhibitor"/>
    <property type="match status" value="1"/>
</dbReference>
<dbReference type="InterPro" id="IPR032675">
    <property type="entry name" value="LRR_dom_sf"/>
</dbReference>
<dbReference type="SMART" id="SM00369">
    <property type="entry name" value="LRR_TYP"/>
    <property type="match status" value="3"/>
</dbReference>
<evidence type="ECO:0000256" key="5">
    <source>
        <dbReference type="ARBA" id="ARBA00022989"/>
    </source>
</evidence>
<dbReference type="SUPFAM" id="SSF81321">
    <property type="entry name" value="Family A G protein-coupled receptor-like"/>
    <property type="match status" value="1"/>
</dbReference>
<keyword evidence="10" id="KW-1185">Reference proteome</keyword>
<evidence type="ECO:0000313" key="10">
    <source>
        <dbReference type="Proteomes" id="UP000245119"/>
    </source>
</evidence>
<feature type="disulfide bond" evidence="8">
    <location>
        <begin position="535"/>
        <end position="550"/>
    </location>
</feature>
<keyword evidence="6" id="KW-0472">Membrane</keyword>
<dbReference type="EMBL" id="PZQS01000002">
    <property type="protein sequence ID" value="PVD37310.1"/>
    <property type="molecule type" value="Genomic_DNA"/>
</dbReference>
<dbReference type="Proteomes" id="UP000245119">
    <property type="component" value="Linkage Group LG2"/>
</dbReference>
<feature type="disulfide bond" evidence="8">
    <location>
        <begin position="393"/>
        <end position="408"/>
    </location>
</feature>
<dbReference type="InterPro" id="IPR016187">
    <property type="entry name" value="CTDL_fold"/>
</dbReference>
<dbReference type="CDD" id="cd00112">
    <property type="entry name" value="LDLa"/>
    <property type="match status" value="3"/>
</dbReference>
<evidence type="ECO:0000256" key="6">
    <source>
        <dbReference type="ARBA" id="ARBA00023136"/>
    </source>
</evidence>
<evidence type="ECO:0000313" key="9">
    <source>
        <dbReference type="EMBL" id="PVD37310.1"/>
    </source>
</evidence>
<keyword evidence="4" id="KW-0677">Repeat</keyword>
<keyword evidence="7 8" id="KW-1015">Disulfide bond</keyword>
<evidence type="ECO:0000256" key="4">
    <source>
        <dbReference type="ARBA" id="ARBA00022737"/>
    </source>
</evidence>
<dbReference type="Gene3D" id="1.20.1070.10">
    <property type="entry name" value="Rhodopsin 7-helix transmembrane proteins"/>
    <property type="match status" value="1"/>
</dbReference>
<dbReference type="InterPro" id="IPR002172">
    <property type="entry name" value="LDrepeatLR_classA_rpt"/>
</dbReference>
<dbReference type="InterPro" id="IPR036055">
    <property type="entry name" value="LDL_receptor-like_sf"/>
</dbReference>
<dbReference type="OrthoDB" id="10035376at2759"/>
<dbReference type="SUPFAM" id="SSF56436">
    <property type="entry name" value="C-type lectin-like"/>
    <property type="match status" value="1"/>
</dbReference>
<organism evidence="9 10">
    <name type="scientific">Pomacea canaliculata</name>
    <name type="common">Golden apple snail</name>
    <dbReference type="NCBI Taxonomy" id="400727"/>
    <lineage>
        <taxon>Eukaryota</taxon>
        <taxon>Metazoa</taxon>
        <taxon>Spiralia</taxon>
        <taxon>Lophotrochozoa</taxon>
        <taxon>Mollusca</taxon>
        <taxon>Gastropoda</taxon>
        <taxon>Caenogastropoda</taxon>
        <taxon>Architaenioglossa</taxon>
        <taxon>Ampullarioidea</taxon>
        <taxon>Ampullariidae</taxon>
        <taxon>Pomacea</taxon>
    </lineage>
</organism>
<accession>A0A2T7PV90</accession>
<dbReference type="SMART" id="SM00192">
    <property type="entry name" value="LDLa"/>
    <property type="match status" value="5"/>
</dbReference>
<gene>
    <name evidence="9" type="ORF">C0Q70_04309</name>
</gene>
<name>A0A2T7PV90_POMCA</name>
<dbReference type="Gene3D" id="4.10.400.10">
    <property type="entry name" value="Low-density Lipoprotein Receptor"/>
    <property type="match status" value="4"/>
</dbReference>
<feature type="disulfide bond" evidence="8">
    <location>
        <begin position="483"/>
        <end position="501"/>
    </location>
</feature>
<keyword evidence="2" id="KW-0433">Leucine-rich repeat</keyword>
<comment type="caution">
    <text evidence="8">Lacks conserved residue(s) required for the propagation of feature annotation.</text>
</comment>
<dbReference type="PANTHER" id="PTHR24270">
    <property type="entry name" value="LOW-DENSITY LIPOPROTEIN RECEPTOR-RELATED"/>
    <property type="match status" value="1"/>
</dbReference>